<gene>
    <name evidence="2" type="ORF">FNF29_02032</name>
</gene>
<dbReference type="Gene3D" id="3.40.50.150">
    <property type="entry name" value="Vaccinia Virus protein VP39"/>
    <property type="match status" value="1"/>
</dbReference>
<dbReference type="OMA" id="WHDRATF"/>
<dbReference type="SUPFAM" id="SSF53335">
    <property type="entry name" value="S-adenosyl-L-methionine-dependent methyltransferases"/>
    <property type="match status" value="1"/>
</dbReference>
<protein>
    <recommendedName>
        <fullName evidence="1">Methyltransferase type 11 domain-containing protein</fullName>
    </recommendedName>
</protein>
<name>A0A5A8CSZ3_CAFRO</name>
<accession>A0A5A8CSZ3</accession>
<sequence>MASSSTAAPEEGLTAHWNAKYASDESGTSFSWTQTDSMRSMDLVEAELSRADAAGAAQSVLDVGGGMSGLAKGLVRLHSAQGATPVRVAVHDISSQALKGSAAAMTEHERSMVAFECGNILEAKLAPASVDVWHDRAAFHFLTEPADQAAYVRIAGDSVKRGGAVVLAAFDSDGGPLRCSGLPVRRWDAEGLAKAFSEGGFSLTHTEREVHTTPAGSSQRFVYVVLRKD</sequence>
<proteinExistence type="predicted"/>
<reference evidence="2 3" key="1">
    <citation type="submission" date="2019-07" db="EMBL/GenBank/DDBJ databases">
        <title>Genomes of Cafeteria roenbergensis.</title>
        <authorList>
            <person name="Fischer M.G."/>
            <person name="Hackl T."/>
            <person name="Roman M."/>
        </authorList>
    </citation>
    <scope>NUCLEOTIDE SEQUENCE [LARGE SCALE GENOMIC DNA]</scope>
    <source>
        <strain evidence="2 3">BVI</strain>
    </source>
</reference>
<dbReference type="PANTHER" id="PTHR12843">
    <property type="entry name" value="PROTEIN-LYSINE N-METHYLTRANSFERASE METTL10"/>
    <property type="match status" value="1"/>
</dbReference>
<dbReference type="AlphaFoldDB" id="A0A5A8CSZ3"/>
<dbReference type="Proteomes" id="UP000323011">
    <property type="component" value="Unassembled WGS sequence"/>
</dbReference>
<dbReference type="Pfam" id="PF08241">
    <property type="entry name" value="Methyltransf_11"/>
    <property type="match status" value="1"/>
</dbReference>
<dbReference type="CDD" id="cd02440">
    <property type="entry name" value="AdoMet_MTases"/>
    <property type="match status" value="1"/>
</dbReference>
<evidence type="ECO:0000313" key="2">
    <source>
        <dbReference type="EMBL" id="KAA0154891.1"/>
    </source>
</evidence>
<feature type="domain" description="Methyltransferase type 11" evidence="1">
    <location>
        <begin position="61"/>
        <end position="166"/>
    </location>
</feature>
<dbReference type="InterPro" id="IPR013216">
    <property type="entry name" value="Methyltransf_11"/>
</dbReference>
<organism evidence="2 3">
    <name type="scientific">Cafeteria roenbergensis</name>
    <name type="common">Marine flagellate</name>
    <dbReference type="NCBI Taxonomy" id="33653"/>
    <lineage>
        <taxon>Eukaryota</taxon>
        <taxon>Sar</taxon>
        <taxon>Stramenopiles</taxon>
        <taxon>Bigyra</taxon>
        <taxon>Opalozoa</taxon>
        <taxon>Bicosoecida</taxon>
        <taxon>Cafeteriaceae</taxon>
        <taxon>Cafeteria</taxon>
    </lineage>
</organism>
<comment type="caution">
    <text evidence="2">The sequence shown here is derived from an EMBL/GenBank/DDBJ whole genome shotgun (WGS) entry which is preliminary data.</text>
</comment>
<dbReference type="EMBL" id="VLTN01000009">
    <property type="protein sequence ID" value="KAA0154891.1"/>
    <property type="molecule type" value="Genomic_DNA"/>
</dbReference>
<dbReference type="InterPro" id="IPR029063">
    <property type="entry name" value="SAM-dependent_MTases_sf"/>
</dbReference>
<evidence type="ECO:0000259" key="1">
    <source>
        <dbReference type="Pfam" id="PF08241"/>
    </source>
</evidence>
<dbReference type="PANTHER" id="PTHR12843:SF5">
    <property type="entry name" value="EEF1A LYSINE METHYLTRANSFERASE 2"/>
    <property type="match status" value="1"/>
</dbReference>
<evidence type="ECO:0000313" key="3">
    <source>
        <dbReference type="Proteomes" id="UP000323011"/>
    </source>
</evidence>
<keyword evidence="3" id="KW-1185">Reference proteome</keyword>